<dbReference type="AlphaFoldDB" id="A0A2A6ZYI0"/>
<reference evidence="3" key="2">
    <citation type="submission" date="2017-07" db="EMBL/GenBank/DDBJ databases">
        <authorList>
            <person name="Sun Z.S."/>
            <person name="Albrecht U."/>
            <person name="Echele G."/>
            <person name="Lee C.C."/>
        </authorList>
    </citation>
    <scope>NUCLEOTIDE SEQUENCE</scope>
    <source>
        <strain evidence="3">CNCM I 4546</strain>
    </source>
</reference>
<dbReference type="Proteomes" id="UP000219901">
    <property type="component" value="Unassembled WGS sequence"/>
</dbReference>
<dbReference type="EMBL" id="QVES01000002">
    <property type="protein sequence ID" value="RGB90037.1"/>
    <property type="molecule type" value="Genomic_DNA"/>
</dbReference>
<evidence type="ECO:0000313" key="11">
    <source>
        <dbReference type="Proteomes" id="UP000462091"/>
    </source>
</evidence>
<evidence type="ECO:0000313" key="6">
    <source>
        <dbReference type="EMBL" id="RGB95568.1"/>
    </source>
</evidence>
<dbReference type="InterPro" id="IPR036366">
    <property type="entry name" value="PGBDSf"/>
</dbReference>
<evidence type="ECO:0000259" key="1">
    <source>
        <dbReference type="Pfam" id="PF01471"/>
    </source>
</evidence>
<comment type="caution">
    <text evidence="3">The sequence shown here is derived from an EMBL/GenBank/DDBJ whole genome shotgun (WGS) entry which is preliminary data.</text>
</comment>
<reference evidence="3 7" key="1">
    <citation type="journal article" date="2017" name="Front. Microbiol.">
        <title>New Insights into the Diversity of the Genus Faecalibacterium.</title>
        <authorList>
            <person name="Benevides L."/>
            <person name="Burman S."/>
            <person name="Martin R."/>
            <person name="Robert V."/>
            <person name="Thomas M."/>
            <person name="Miquel S."/>
            <person name="Chain F."/>
            <person name="Sokol H."/>
            <person name="Bermudez-Humaran L.G."/>
            <person name="Morrison M."/>
            <person name="Langella P."/>
            <person name="Azevedo V.A."/>
            <person name="Chatel J.M."/>
            <person name="Soares S."/>
        </authorList>
    </citation>
    <scope>NUCLEOTIDE SEQUENCE [LARGE SCALE GENOMIC DNA]</scope>
    <source>
        <strain evidence="3 7">CNCM I 4546</strain>
    </source>
</reference>
<dbReference type="Pfam" id="PF01471">
    <property type="entry name" value="PG_binding_1"/>
    <property type="match status" value="1"/>
</dbReference>
<dbReference type="EMBL" id="QVEW01000012">
    <property type="protein sequence ID" value="RGB95568.1"/>
    <property type="molecule type" value="Genomic_DNA"/>
</dbReference>
<dbReference type="EMBL" id="WKQM01000008">
    <property type="protein sequence ID" value="MSC51417.1"/>
    <property type="molecule type" value="Genomic_DNA"/>
</dbReference>
<accession>A0A2A6ZYI0</accession>
<evidence type="ECO:0000313" key="8">
    <source>
        <dbReference type="Proteomes" id="UP000250550"/>
    </source>
</evidence>
<organism evidence="3 7">
    <name type="scientific">Faecalibacterium prausnitzii</name>
    <dbReference type="NCBI Taxonomy" id="853"/>
    <lineage>
        <taxon>Bacteria</taxon>
        <taxon>Bacillati</taxon>
        <taxon>Bacillota</taxon>
        <taxon>Clostridia</taxon>
        <taxon>Eubacteriales</taxon>
        <taxon>Oscillospiraceae</taxon>
        <taxon>Faecalibacterium</taxon>
    </lineage>
</organism>
<feature type="domain" description="Peptidoglycan binding-like" evidence="1">
    <location>
        <begin position="162"/>
        <end position="213"/>
    </location>
</feature>
<gene>
    <name evidence="4" type="ORF">C4N21_12290</name>
    <name evidence="3" type="ORF">CGS55_10780</name>
    <name evidence="6" type="ORF">DWZ04_11125</name>
    <name evidence="5" type="ORF">DWZ25_03245</name>
    <name evidence="2" type="ORF">GKE10_05770</name>
</gene>
<evidence type="ECO:0000313" key="7">
    <source>
        <dbReference type="Proteomes" id="UP000219901"/>
    </source>
</evidence>
<evidence type="ECO:0000313" key="4">
    <source>
        <dbReference type="EMBL" id="RAW63885.1"/>
    </source>
</evidence>
<evidence type="ECO:0000313" key="10">
    <source>
        <dbReference type="Proteomes" id="UP000260783"/>
    </source>
</evidence>
<dbReference type="InterPro" id="IPR002477">
    <property type="entry name" value="Peptidoglycan-bd-like"/>
</dbReference>
<dbReference type="EMBL" id="PRLF01000022">
    <property type="protein sequence ID" value="RAW63885.1"/>
    <property type="molecule type" value="Genomic_DNA"/>
</dbReference>
<evidence type="ECO:0000313" key="2">
    <source>
        <dbReference type="EMBL" id="MSC51417.1"/>
    </source>
</evidence>
<dbReference type="Proteomes" id="UP000250550">
    <property type="component" value="Unassembled WGS sequence"/>
</dbReference>
<evidence type="ECO:0000313" key="9">
    <source>
        <dbReference type="Proteomes" id="UP000260782"/>
    </source>
</evidence>
<dbReference type="EMBL" id="NMTV01000063">
    <property type="protein sequence ID" value="PDX71955.1"/>
    <property type="molecule type" value="Genomic_DNA"/>
</dbReference>
<dbReference type="Proteomes" id="UP000260782">
    <property type="component" value="Unassembled WGS sequence"/>
</dbReference>
<evidence type="ECO:0000313" key="3">
    <source>
        <dbReference type="EMBL" id="PDX71955.1"/>
    </source>
</evidence>
<proteinExistence type="predicted"/>
<dbReference type="Proteomes" id="UP000462091">
    <property type="component" value="Unassembled WGS sequence"/>
</dbReference>
<sequence length="230" mass="25737">MARLLIYDAYENKVYTYANLNENDPMPYSTLTTLRLREFRGKSASPTLWTTIAAMEAWNLTRRKYGRGIPVGYAFRRIWEGGHGTRSQHYAGVAFDVGQSLDQRQRTAIYNAARTSGAWGYVEPLSQTPTWVHFDRRYGTPACSGTTAGYPTLRRGSRGCYVMILQDALSTLGYQTGSRIDGIFGARTEQALRGYQKRTSLRVDGVCGCDSWKKISTAVIGIGRTKTTID</sequence>
<dbReference type="SUPFAM" id="SSF47090">
    <property type="entry name" value="PGBD-like"/>
    <property type="match status" value="1"/>
</dbReference>
<protein>
    <submittedName>
        <fullName evidence="3">Peptidase</fullName>
    </submittedName>
    <submittedName>
        <fullName evidence="2">Peptidoglycan-binding protein</fullName>
    </submittedName>
</protein>
<name>A0A2A6ZYI0_9FIRM</name>
<dbReference type="Gene3D" id="1.10.101.10">
    <property type="entry name" value="PGBD-like superfamily/PGBD"/>
    <property type="match status" value="1"/>
</dbReference>
<dbReference type="InterPro" id="IPR036365">
    <property type="entry name" value="PGBD-like_sf"/>
</dbReference>
<dbReference type="InterPro" id="IPR009045">
    <property type="entry name" value="Zn_M74/Hedgehog-like"/>
</dbReference>
<dbReference type="Proteomes" id="UP000260783">
    <property type="component" value="Unassembled WGS sequence"/>
</dbReference>
<reference evidence="2 11" key="5">
    <citation type="journal article" date="2019" name="Nat. Med.">
        <title>A library of human gut bacterial isolates paired with longitudinal multiomics data enables mechanistic microbiome research.</title>
        <authorList>
            <person name="Poyet M."/>
            <person name="Groussin M."/>
            <person name="Gibbons S.M."/>
            <person name="Avila-Pacheco J."/>
            <person name="Jiang X."/>
            <person name="Kearney S.M."/>
            <person name="Perrotta A.R."/>
            <person name="Berdy B."/>
            <person name="Zhao S."/>
            <person name="Lieberman T.D."/>
            <person name="Swanson P.K."/>
            <person name="Smith M."/>
            <person name="Roesemann S."/>
            <person name="Alexander J.E."/>
            <person name="Rich S.A."/>
            <person name="Livny J."/>
            <person name="Vlamakis H."/>
            <person name="Clish C."/>
            <person name="Bullock K."/>
            <person name="Deik A."/>
            <person name="Scott J."/>
            <person name="Pierce K.A."/>
            <person name="Xavier R.J."/>
            <person name="Alm E.J."/>
        </authorList>
    </citation>
    <scope>NUCLEOTIDE SEQUENCE [LARGE SCALE GENOMIC DNA]</scope>
    <source>
        <strain evidence="2 11">BIOML-B1</strain>
    </source>
</reference>
<dbReference type="RefSeq" id="WP_015537792.1">
    <property type="nucleotide sequence ID" value="NZ_BNEV01000023.1"/>
</dbReference>
<reference evidence="4 8" key="3">
    <citation type="submission" date="2018-02" db="EMBL/GenBank/DDBJ databases">
        <title>Complete genome sequencing of Faecalibacterium prausnitzii strains isolated from the human gut.</title>
        <authorList>
            <person name="Fitzgerald B.C."/>
            <person name="Shkoporov A.N."/>
            <person name="Ross P.R."/>
            <person name="Hill C."/>
        </authorList>
    </citation>
    <scope>NUCLEOTIDE SEQUENCE [LARGE SCALE GENOMIC DNA]</scope>
    <source>
        <strain evidence="4 8">APC924/119</strain>
    </source>
</reference>
<evidence type="ECO:0000313" key="5">
    <source>
        <dbReference type="EMBL" id="RGB90037.1"/>
    </source>
</evidence>
<reference evidence="9 10" key="4">
    <citation type="submission" date="2018-08" db="EMBL/GenBank/DDBJ databases">
        <title>A genome reference for cultivated species of the human gut microbiota.</title>
        <authorList>
            <person name="Zou Y."/>
            <person name="Xue W."/>
            <person name="Luo G."/>
        </authorList>
    </citation>
    <scope>NUCLEOTIDE SEQUENCE [LARGE SCALE GENOMIC DNA]</scope>
    <source>
        <strain evidence="6 10">AF29-11BH</strain>
        <strain evidence="5 9">AF31-14AC</strain>
    </source>
</reference>
<dbReference type="SUPFAM" id="SSF55166">
    <property type="entry name" value="Hedgehog/DD-peptidase"/>
    <property type="match status" value="1"/>
</dbReference>